<feature type="chain" id="PRO_5018595745" evidence="1">
    <location>
        <begin position="20"/>
        <end position="200"/>
    </location>
</feature>
<proteinExistence type="predicted"/>
<evidence type="ECO:0000313" key="3">
    <source>
        <dbReference type="Proteomes" id="UP000269669"/>
    </source>
</evidence>
<dbReference type="OrthoDB" id="118755at2"/>
<gene>
    <name evidence="2" type="ORF">EDE15_3825</name>
</gene>
<keyword evidence="3" id="KW-1185">Reference proteome</keyword>
<dbReference type="EMBL" id="RSDW01000001">
    <property type="protein sequence ID" value="RSL18264.1"/>
    <property type="molecule type" value="Genomic_DNA"/>
</dbReference>
<reference evidence="2 3" key="1">
    <citation type="submission" date="2018-12" db="EMBL/GenBank/DDBJ databases">
        <title>Sequencing of bacterial isolates from soil warming experiment in Harvard Forest, Massachusetts, USA.</title>
        <authorList>
            <person name="Deangelis K."/>
        </authorList>
    </citation>
    <scope>NUCLEOTIDE SEQUENCE [LARGE SCALE GENOMIC DNA]</scope>
    <source>
        <strain evidence="2 3">EB153</strain>
    </source>
</reference>
<protein>
    <submittedName>
        <fullName evidence="2">Uncharacterized protein</fullName>
    </submittedName>
</protein>
<evidence type="ECO:0000256" key="1">
    <source>
        <dbReference type="SAM" id="SignalP"/>
    </source>
</evidence>
<feature type="signal peptide" evidence="1">
    <location>
        <begin position="1"/>
        <end position="19"/>
    </location>
</feature>
<dbReference type="Proteomes" id="UP000269669">
    <property type="component" value="Unassembled WGS sequence"/>
</dbReference>
<sequence length="200" mass="21516">MRASVLVAVLLLTVSHGFAKDKKKPTLPPYVLNAQNVAILVDPDAGISPDNPLANQTAQKDVETAILRWGRFNPVLSPQLADIIIVVRKGNGRLVDRTFPDPRQNNRPGSITQTDNSIAVGAQTASQNPSAPPTTAPSQTEIGAVYDSFAVYEGHVNDPLDNPPAWRYMAKDALHSHDVPAVDEFRKAVAEAEKAAAKKP</sequence>
<keyword evidence="1" id="KW-0732">Signal</keyword>
<accession>A0A3R9NZA0</accession>
<dbReference type="RefSeq" id="WP_125486650.1">
    <property type="nucleotide sequence ID" value="NZ_RSDW01000001.1"/>
</dbReference>
<organism evidence="2 3">
    <name type="scientific">Edaphobacter aggregans</name>
    <dbReference type="NCBI Taxonomy" id="570835"/>
    <lineage>
        <taxon>Bacteria</taxon>
        <taxon>Pseudomonadati</taxon>
        <taxon>Acidobacteriota</taxon>
        <taxon>Terriglobia</taxon>
        <taxon>Terriglobales</taxon>
        <taxon>Acidobacteriaceae</taxon>
        <taxon>Edaphobacter</taxon>
    </lineage>
</organism>
<dbReference type="AlphaFoldDB" id="A0A3R9NZA0"/>
<name>A0A3R9NZA0_9BACT</name>
<comment type="caution">
    <text evidence="2">The sequence shown here is derived from an EMBL/GenBank/DDBJ whole genome shotgun (WGS) entry which is preliminary data.</text>
</comment>
<evidence type="ECO:0000313" key="2">
    <source>
        <dbReference type="EMBL" id="RSL18264.1"/>
    </source>
</evidence>